<keyword evidence="2" id="KW-0479">Metal-binding</keyword>
<keyword evidence="5" id="KW-0411">Iron-sulfur</keyword>
<dbReference type="PANTHER" id="PTHR43498:SF1">
    <property type="entry name" value="COB--COM HETERODISULFIDE REDUCTASE IRON-SULFUR SUBUNIT A"/>
    <property type="match status" value="1"/>
</dbReference>
<protein>
    <submittedName>
        <fullName evidence="6">FAD-dependent oxidoreductase</fullName>
    </submittedName>
</protein>
<evidence type="ECO:0000313" key="7">
    <source>
        <dbReference type="Proteomes" id="UP000504882"/>
    </source>
</evidence>
<evidence type="ECO:0000256" key="1">
    <source>
        <dbReference type="ARBA" id="ARBA00022485"/>
    </source>
</evidence>
<proteinExistence type="predicted"/>
<dbReference type="SUPFAM" id="SSF51905">
    <property type="entry name" value="FAD/NAD(P)-binding domain"/>
    <property type="match status" value="1"/>
</dbReference>
<dbReference type="Pfam" id="PF12831">
    <property type="entry name" value="FAD_oxidored"/>
    <property type="match status" value="1"/>
</dbReference>
<dbReference type="PANTHER" id="PTHR43498">
    <property type="entry name" value="FERREDOXIN:COB-COM HETERODISULFIDE REDUCTASE SUBUNIT A"/>
    <property type="match status" value="1"/>
</dbReference>
<accession>A0ABY2E122</accession>
<keyword evidence="7" id="KW-1185">Reference proteome</keyword>
<dbReference type="Gene3D" id="3.50.50.60">
    <property type="entry name" value="FAD/NAD(P)-binding domain"/>
    <property type="match status" value="1"/>
</dbReference>
<dbReference type="Proteomes" id="UP000504882">
    <property type="component" value="Unassembled WGS sequence"/>
</dbReference>
<evidence type="ECO:0000256" key="3">
    <source>
        <dbReference type="ARBA" id="ARBA00023002"/>
    </source>
</evidence>
<keyword evidence="4" id="KW-0408">Iron</keyword>
<evidence type="ECO:0000313" key="6">
    <source>
        <dbReference type="EMBL" id="TDE89670.1"/>
    </source>
</evidence>
<dbReference type="RefSeq" id="WP_133109411.1">
    <property type="nucleotide sequence ID" value="NZ_SMNA01000011.1"/>
</dbReference>
<comment type="caution">
    <text evidence="6">The sequence shown here is derived from an EMBL/GenBank/DDBJ whole genome shotgun (WGS) entry which is preliminary data.</text>
</comment>
<evidence type="ECO:0000256" key="5">
    <source>
        <dbReference type="ARBA" id="ARBA00023014"/>
    </source>
</evidence>
<dbReference type="InterPro" id="IPR039650">
    <property type="entry name" value="HdrA-like"/>
</dbReference>
<dbReference type="InterPro" id="IPR036188">
    <property type="entry name" value="FAD/NAD-bd_sf"/>
</dbReference>
<sequence length="457" mass="48914">MARSEYRSSLHEPRRQIPLDDESDVVVCGGGPAGVAAALGAARLGARTTLVESQGALGGVWTSGALSWIIDAALKPGIMAEIVEALEAAGADTPVGFPDFSYDVERMKLVLESMCTAAGIRMLFNTDVVGARVHEGRLQAIITESKSGRIAFSASTFVDCTGDGDVAALAGCQFEIGHPQTGQLQPMSLMALVSGISVDEMHDVIIANDVVRADEEDFSLARRRKISKHNLLRELGRAGFDPSYTGISLFKVHDDVFALMANHQYDVRPDDVGAITSATIEARREINQVVEALRLLGGRWSGLRLINTAAQIGVREGRRIAGRYHITRDDVMRGAEHEDAVARVAFGFDVHALTRAEGGYRSPTMSDVETRARPYEIPLRALIARDVDGLLMAGRCISGDFWAHSSYRVTGNAVATGEAAGVAAAVTNSLGCTVAQTPWAAIAKALPYQAERILEQA</sequence>
<evidence type="ECO:0000256" key="4">
    <source>
        <dbReference type="ARBA" id="ARBA00023004"/>
    </source>
</evidence>
<name>A0ABY2E122_9MICO</name>
<dbReference type="EMBL" id="SMNA01000011">
    <property type="protein sequence ID" value="TDE89670.1"/>
    <property type="molecule type" value="Genomic_DNA"/>
</dbReference>
<gene>
    <name evidence="6" type="ORF">EXU48_19800</name>
</gene>
<evidence type="ECO:0000256" key="2">
    <source>
        <dbReference type="ARBA" id="ARBA00022723"/>
    </source>
</evidence>
<keyword evidence="1" id="KW-0004">4Fe-4S</keyword>
<organism evidence="6 7">
    <name type="scientific">Occultella glacieicola</name>
    <dbReference type="NCBI Taxonomy" id="2518684"/>
    <lineage>
        <taxon>Bacteria</taxon>
        <taxon>Bacillati</taxon>
        <taxon>Actinomycetota</taxon>
        <taxon>Actinomycetes</taxon>
        <taxon>Micrococcales</taxon>
        <taxon>Ruaniaceae</taxon>
        <taxon>Occultella</taxon>
    </lineage>
</organism>
<keyword evidence="3" id="KW-0560">Oxidoreductase</keyword>
<reference evidence="6 7" key="1">
    <citation type="submission" date="2019-03" db="EMBL/GenBank/DDBJ databases">
        <title>Genomic features of bacteria from cold environments.</title>
        <authorList>
            <person name="Shen L."/>
        </authorList>
    </citation>
    <scope>NUCLEOTIDE SEQUENCE [LARGE SCALE GENOMIC DNA]</scope>
    <source>
        <strain evidence="7">T3246-1</strain>
    </source>
</reference>